<reference evidence="7 8" key="1">
    <citation type="submission" date="2016-11" db="EMBL/GenBank/DDBJ databases">
        <authorList>
            <person name="Jaros S."/>
            <person name="Januszkiewicz K."/>
            <person name="Wedrychowicz H."/>
        </authorList>
    </citation>
    <scope>NUCLEOTIDE SEQUENCE [LARGE SCALE GENOMIC DNA]</scope>
    <source>
        <strain evidence="7 8">CGMCC 1.6102</strain>
    </source>
</reference>
<keyword evidence="3 7" id="KW-0255">Endonuclease</keyword>
<sequence>MTNSTKESIKKLLLNIVTDTIMRTKANLLGDRKPFHKALLDNEVIKLSSFERSFSTSFGQKYVEEISRLIVEGTGISCYRQHLLKVSIFQGAADQIDTIMAYLKTNRTRPDWNRELADIAAHDKGRTIVRDVISDLYFERNGIKHYFSIKTVKPNLDQTSIAKRDMLYIKAHNPLNEPYFALYYNPTGEGQDEYNYSQPFKYFNMKHDSCVLIGKTYWDFLGGLGTYEELLKIFNEVGQITIDQVKSMKL</sequence>
<keyword evidence="2" id="KW-0680">Restriction system</keyword>
<proteinExistence type="predicted"/>
<dbReference type="EC" id="3.1.21.4" evidence="6"/>
<dbReference type="OrthoDB" id="9811075at2"/>
<evidence type="ECO:0000313" key="7">
    <source>
        <dbReference type="EMBL" id="SHM85373.1"/>
    </source>
</evidence>
<evidence type="ECO:0000256" key="6">
    <source>
        <dbReference type="ARBA" id="ARBA00093790"/>
    </source>
</evidence>
<evidence type="ECO:0000256" key="1">
    <source>
        <dbReference type="ARBA" id="ARBA00022722"/>
    </source>
</evidence>
<keyword evidence="8" id="KW-1185">Reference proteome</keyword>
<keyword evidence="1" id="KW-0540">Nuclease</keyword>
<dbReference type="EMBL" id="FRCY01000004">
    <property type="protein sequence ID" value="SHM85373.1"/>
    <property type="molecule type" value="Genomic_DNA"/>
</dbReference>
<evidence type="ECO:0000256" key="4">
    <source>
        <dbReference type="ARBA" id="ARBA00022801"/>
    </source>
</evidence>
<dbReference type="InterPro" id="IPR019045">
    <property type="entry name" value="Restrct_endonuc_II_HinfI"/>
</dbReference>
<dbReference type="GO" id="GO:0003677">
    <property type="term" value="F:DNA binding"/>
    <property type="evidence" value="ECO:0007669"/>
    <property type="project" value="InterPro"/>
</dbReference>
<organism evidence="7 8">
    <name type="scientific">Cyclobacterium lianum</name>
    <dbReference type="NCBI Taxonomy" id="388280"/>
    <lineage>
        <taxon>Bacteria</taxon>
        <taxon>Pseudomonadati</taxon>
        <taxon>Bacteroidota</taxon>
        <taxon>Cytophagia</taxon>
        <taxon>Cytophagales</taxon>
        <taxon>Cyclobacteriaceae</taxon>
        <taxon>Cyclobacterium</taxon>
    </lineage>
</organism>
<evidence type="ECO:0000256" key="3">
    <source>
        <dbReference type="ARBA" id="ARBA00022759"/>
    </source>
</evidence>
<gene>
    <name evidence="7" type="ORF">SAMN04488057_10485</name>
</gene>
<protein>
    <recommendedName>
        <fullName evidence="6">type II site-specific deoxyribonuclease</fullName>
        <ecNumber evidence="6">3.1.21.4</ecNumber>
    </recommendedName>
</protein>
<accession>A0A1M7M411</accession>
<dbReference type="GO" id="GO:0009036">
    <property type="term" value="F:type II site-specific deoxyribonuclease activity"/>
    <property type="evidence" value="ECO:0007669"/>
    <property type="project" value="InterPro"/>
</dbReference>
<dbReference type="Proteomes" id="UP000184513">
    <property type="component" value="Unassembled WGS sequence"/>
</dbReference>
<dbReference type="RefSeq" id="WP_073093906.1">
    <property type="nucleotide sequence ID" value="NZ_FRCY01000004.1"/>
</dbReference>
<dbReference type="GO" id="GO:0009307">
    <property type="term" value="P:DNA restriction-modification system"/>
    <property type="evidence" value="ECO:0007669"/>
    <property type="project" value="InterPro"/>
</dbReference>
<dbReference type="AlphaFoldDB" id="A0A1M7M411"/>
<evidence type="ECO:0000256" key="2">
    <source>
        <dbReference type="ARBA" id="ARBA00022747"/>
    </source>
</evidence>
<name>A0A1M7M411_9BACT</name>
<evidence type="ECO:0000256" key="5">
    <source>
        <dbReference type="ARBA" id="ARBA00093760"/>
    </source>
</evidence>
<dbReference type="Pfam" id="PF09520">
    <property type="entry name" value="RE_TdeIII"/>
    <property type="match status" value="1"/>
</dbReference>
<comment type="catalytic activity">
    <reaction evidence="5">
        <text>Endonucleolytic cleavage of DNA to give specific double-stranded fragments with terminal 5'-phosphates.</text>
        <dbReference type="EC" id="3.1.21.4"/>
    </reaction>
</comment>
<keyword evidence="4" id="KW-0378">Hydrolase</keyword>
<evidence type="ECO:0000313" key="8">
    <source>
        <dbReference type="Proteomes" id="UP000184513"/>
    </source>
</evidence>